<evidence type="ECO:0000259" key="1">
    <source>
        <dbReference type="Pfam" id="PF13672"/>
    </source>
</evidence>
<dbReference type="RefSeq" id="WP_323580689.1">
    <property type="nucleotide sequence ID" value="NZ_JAYGOJ010000060.1"/>
</dbReference>
<protein>
    <submittedName>
        <fullName evidence="2">PP2C family serine/threonine-protein phosphatase</fullName>
        <ecNumber evidence="2">3.1.3.16</ecNumber>
    </submittedName>
</protein>
<dbReference type="Proteomes" id="UP001304847">
    <property type="component" value="Unassembled WGS sequence"/>
</dbReference>
<comment type="caution">
    <text evidence="2">The sequence shown here is derived from an EMBL/GenBank/DDBJ whole genome shotgun (WGS) entry which is preliminary data.</text>
</comment>
<feature type="domain" description="PPM-type phosphatase" evidence="1">
    <location>
        <begin position="39"/>
        <end position="245"/>
    </location>
</feature>
<dbReference type="Gene3D" id="3.60.40.10">
    <property type="entry name" value="PPM-type phosphatase domain"/>
    <property type="match status" value="1"/>
</dbReference>
<dbReference type="Pfam" id="PF13672">
    <property type="entry name" value="PP2C_2"/>
    <property type="match status" value="1"/>
</dbReference>
<keyword evidence="3" id="KW-1185">Reference proteome</keyword>
<keyword evidence="2" id="KW-0378">Hydrolase</keyword>
<sequence length="283" mass="30739">MTVASYYHPLLAQLPRYLEQLSTAPLGLSDWHGVASQAVGYRHLQHGLPCQDHGVIHCQGRPLLVLCDGAGSALCAELGARALSEGLRRLLISLEPCLAKWLDEEEQSAELAQLAMLLVRHAKGINADLAAAGRRGGDDFRATLLLAVAGKHSLFWLQVGDGLLALRERGYAESSWRQLGQANKGEFANQTAFIDPQLSMAQVSWGAEPAGRVEAVVAMSDGAAERLYSNAQSRFAPMLDQWVEQKVTVRELYECLSQGELWRRTTGDDKSVALLVGPGVKTV</sequence>
<reference evidence="2 3" key="1">
    <citation type="submission" date="2023-12" db="EMBL/GenBank/DDBJ databases">
        <title>Characterization of antibiotic resistance in Aeromonas spp. in hospital effluent.</title>
        <authorList>
            <person name="Negoseki B.R.S."/>
            <person name="Krul D."/>
            <person name="Siqueira A.C."/>
            <person name="Almeida M."/>
            <person name="Mesa D."/>
            <person name="Conte D."/>
            <person name="Dalla-Costa L.M."/>
        </authorList>
    </citation>
    <scope>NUCLEOTIDE SEQUENCE [LARGE SCALE GENOMIC DNA]</scope>
    <source>
        <strain evidence="2 3">36v</strain>
    </source>
</reference>
<dbReference type="InterPro" id="IPR036457">
    <property type="entry name" value="PPM-type-like_dom_sf"/>
</dbReference>
<dbReference type="InterPro" id="IPR001932">
    <property type="entry name" value="PPM-type_phosphatase-like_dom"/>
</dbReference>
<organism evidence="2 3">
    <name type="scientific">Aeromonas caviae</name>
    <name type="common">Aeromonas punctata</name>
    <dbReference type="NCBI Taxonomy" id="648"/>
    <lineage>
        <taxon>Bacteria</taxon>
        <taxon>Pseudomonadati</taxon>
        <taxon>Pseudomonadota</taxon>
        <taxon>Gammaproteobacteria</taxon>
        <taxon>Aeromonadales</taxon>
        <taxon>Aeromonadaceae</taxon>
        <taxon>Aeromonas</taxon>
    </lineage>
</organism>
<dbReference type="SUPFAM" id="SSF81606">
    <property type="entry name" value="PP2C-like"/>
    <property type="match status" value="1"/>
</dbReference>
<accession>A0ABU5W6P5</accession>
<dbReference type="EC" id="3.1.3.16" evidence="2"/>
<evidence type="ECO:0000313" key="2">
    <source>
        <dbReference type="EMBL" id="MEA9436593.1"/>
    </source>
</evidence>
<dbReference type="GO" id="GO:0004722">
    <property type="term" value="F:protein serine/threonine phosphatase activity"/>
    <property type="evidence" value="ECO:0007669"/>
    <property type="project" value="UniProtKB-EC"/>
</dbReference>
<dbReference type="EMBL" id="JAYGOJ010000060">
    <property type="protein sequence ID" value="MEA9436593.1"/>
    <property type="molecule type" value="Genomic_DNA"/>
</dbReference>
<gene>
    <name evidence="2" type="ORF">VCX44_12390</name>
</gene>
<evidence type="ECO:0000313" key="3">
    <source>
        <dbReference type="Proteomes" id="UP001304847"/>
    </source>
</evidence>
<name>A0ABU5W6P5_AERCA</name>
<proteinExistence type="predicted"/>